<accession>A0ABN2KZD1</accession>
<organism evidence="2 3">
    <name type="scientific">Nostocoides vanveenii</name>
    <dbReference type="NCBI Taxonomy" id="330835"/>
    <lineage>
        <taxon>Bacteria</taxon>
        <taxon>Bacillati</taxon>
        <taxon>Actinomycetota</taxon>
        <taxon>Actinomycetes</taxon>
        <taxon>Micrococcales</taxon>
        <taxon>Intrasporangiaceae</taxon>
        <taxon>Nostocoides</taxon>
    </lineage>
</organism>
<evidence type="ECO:0000256" key="1">
    <source>
        <dbReference type="SAM" id="Phobius"/>
    </source>
</evidence>
<feature type="transmembrane region" description="Helical" evidence="1">
    <location>
        <begin position="82"/>
        <end position="103"/>
    </location>
</feature>
<feature type="transmembrane region" description="Helical" evidence="1">
    <location>
        <begin position="366"/>
        <end position="389"/>
    </location>
</feature>
<reference evidence="2 3" key="1">
    <citation type="journal article" date="2019" name="Int. J. Syst. Evol. Microbiol.">
        <title>The Global Catalogue of Microorganisms (GCM) 10K type strain sequencing project: providing services to taxonomists for standard genome sequencing and annotation.</title>
        <authorList>
            <consortium name="The Broad Institute Genomics Platform"/>
            <consortium name="The Broad Institute Genome Sequencing Center for Infectious Disease"/>
            <person name="Wu L."/>
            <person name="Ma J."/>
        </authorList>
    </citation>
    <scope>NUCLEOTIDE SEQUENCE [LARGE SCALE GENOMIC DNA]</scope>
    <source>
        <strain evidence="2 3">JCM 15591</strain>
    </source>
</reference>
<sequence>MRRFLSPYRVLFAMPRAKRFIATTYVARLGMAMFGVAIVVMIASRRDSYATAGLVSLVGLGSMAVGGPVLARFVDRHGQRRIALPAGLFAIACLLALAAETYLGAPTWALLLTNTGQAFAPAVGTLVRSRWAHVLEGDSARLHIANSFEQVSEESNFVLGPALGAGLATWVFPEAGLLVATVLFAAGFVGLMAHTESEPPVHLTDDVSRGSAFRVPGIVQLGITMILTGAVFGSGDVVILAYADEQGARAWGGFLIGLFAAGSLIGGLLYGLVDPGERAANRVLWFTGSMFAGFAPLLVVPNLWVLGINGFVAGLAVAPTLITAMVLCQRLVPAAQLNEGMTIVVTGLLIGVGLGSAIGGRWVESYGAHAAFIVPVAAAGIAVVVALLGRAWLMRAEERALTAPAARAEVPS</sequence>
<dbReference type="PANTHER" id="PTHR23542">
    <property type="match status" value="1"/>
</dbReference>
<dbReference type="Pfam" id="PF07690">
    <property type="entry name" value="MFS_1"/>
    <property type="match status" value="1"/>
</dbReference>
<dbReference type="SUPFAM" id="SSF103473">
    <property type="entry name" value="MFS general substrate transporter"/>
    <property type="match status" value="1"/>
</dbReference>
<comment type="caution">
    <text evidence="2">The sequence shown here is derived from an EMBL/GenBank/DDBJ whole genome shotgun (WGS) entry which is preliminary data.</text>
</comment>
<proteinExistence type="predicted"/>
<dbReference type="EMBL" id="BAAAPN010000058">
    <property type="protein sequence ID" value="GAA1768916.1"/>
    <property type="molecule type" value="Genomic_DNA"/>
</dbReference>
<feature type="transmembrane region" description="Helical" evidence="1">
    <location>
        <begin position="310"/>
        <end position="328"/>
    </location>
</feature>
<dbReference type="InterPro" id="IPR011701">
    <property type="entry name" value="MFS"/>
</dbReference>
<feature type="transmembrane region" description="Helical" evidence="1">
    <location>
        <begin position="249"/>
        <end position="271"/>
    </location>
</feature>
<dbReference type="InterPro" id="IPR036259">
    <property type="entry name" value="MFS_trans_sf"/>
</dbReference>
<dbReference type="RefSeq" id="WP_344067558.1">
    <property type="nucleotide sequence ID" value="NZ_BAAAPN010000058.1"/>
</dbReference>
<feature type="transmembrane region" description="Helical" evidence="1">
    <location>
        <begin position="49"/>
        <end position="70"/>
    </location>
</feature>
<feature type="transmembrane region" description="Helical" evidence="1">
    <location>
        <begin position="175"/>
        <end position="193"/>
    </location>
</feature>
<feature type="transmembrane region" description="Helical" evidence="1">
    <location>
        <begin position="340"/>
        <end position="360"/>
    </location>
</feature>
<name>A0ABN2KZD1_9MICO</name>
<protein>
    <submittedName>
        <fullName evidence="2">MFS transporter</fullName>
    </submittedName>
</protein>
<keyword evidence="1" id="KW-0812">Transmembrane</keyword>
<evidence type="ECO:0000313" key="3">
    <source>
        <dbReference type="Proteomes" id="UP001501475"/>
    </source>
</evidence>
<keyword evidence="1" id="KW-1133">Transmembrane helix</keyword>
<dbReference type="PANTHER" id="PTHR23542:SF1">
    <property type="entry name" value="MAJOR FACILITATOR SUPERFAMILY (MFS) PROFILE DOMAIN-CONTAINING PROTEIN"/>
    <property type="match status" value="1"/>
</dbReference>
<gene>
    <name evidence="2" type="ORF">GCM10009810_29340</name>
</gene>
<dbReference type="Proteomes" id="UP001501475">
    <property type="component" value="Unassembled WGS sequence"/>
</dbReference>
<dbReference type="Gene3D" id="1.20.1250.20">
    <property type="entry name" value="MFS general substrate transporter like domains"/>
    <property type="match status" value="1"/>
</dbReference>
<keyword evidence="3" id="KW-1185">Reference proteome</keyword>
<feature type="transmembrane region" description="Helical" evidence="1">
    <location>
        <begin position="283"/>
        <end position="304"/>
    </location>
</feature>
<keyword evidence="1" id="KW-0472">Membrane</keyword>
<feature type="transmembrane region" description="Helical" evidence="1">
    <location>
        <begin position="218"/>
        <end position="243"/>
    </location>
</feature>
<feature type="transmembrane region" description="Helical" evidence="1">
    <location>
        <begin position="20"/>
        <end position="43"/>
    </location>
</feature>
<evidence type="ECO:0000313" key="2">
    <source>
        <dbReference type="EMBL" id="GAA1768916.1"/>
    </source>
</evidence>